<reference evidence="6 7" key="1">
    <citation type="submission" date="2019-09" db="EMBL/GenBank/DDBJ databases">
        <authorList>
            <person name="Cremers G."/>
        </authorList>
    </citation>
    <scope>NUCLEOTIDE SEQUENCE [LARGE SCALE GENOMIC DNA]</scope>
    <source>
        <strain evidence="6">4A</strain>
    </source>
</reference>
<protein>
    <submittedName>
        <fullName evidence="6">Oligopeptide transport ATP-binding protein OppF</fullName>
    </submittedName>
</protein>
<evidence type="ECO:0000313" key="7">
    <source>
        <dbReference type="Proteomes" id="UP000334923"/>
    </source>
</evidence>
<dbReference type="PANTHER" id="PTHR43776:SF7">
    <property type="entry name" value="D,D-DIPEPTIDE TRANSPORT ATP-BINDING PROTEIN DDPF-RELATED"/>
    <property type="match status" value="1"/>
</dbReference>
<gene>
    <name evidence="6" type="primary">oppF</name>
    <name evidence="6" type="ORF">MAMT_01765</name>
</gene>
<dbReference type="GO" id="GO:0005524">
    <property type="term" value="F:ATP binding"/>
    <property type="evidence" value="ECO:0007669"/>
    <property type="project" value="UniProtKB-KW"/>
</dbReference>
<keyword evidence="7" id="KW-1185">Reference proteome</keyword>
<dbReference type="Pfam" id="PF00005">
    <property type="entry name" value="ABC_tran"/>
    <property type="match status" value="1"/>
</dbReference>
<feature type="domain" description="ABC transporter" evidence="5">
    <location>
        <begin position="21"/>
        <end position="272"/>
    </location>
</feature>
<dbReference type="PROSITE" id="PS50893">
    <property type="entry name" value="ABC_TRANSPORTER_2"/>
    <property type="match status" value="1"/>
</dbReference>
<evidence type="ECO:0000259" key="5">
    <source>
        <dbReference type="PROSITE" id="PS50893"/>
    </source>
</evidence>
<dbReference type="EMBL" id="CABFVA020000094">
    <property type="protein sequence ID" value="VVM07481.1"/>
    <property type="molecule type" value="Genomic_DNA"/>
</dbReference>
<dbReference type="SUPFAM" id="SSF52540">
    <property type="entry name" value="P-loop containing nucleoside triphosphate hydrolases"/>
    <property type="match status" value="1"/>
</dbReference>
<evidence type="ECO:0000313" key="6">
    <source>
        <dbReference type="EMBL" id="VVM07481.1"/>
    </source>
</evidence>
<dbReference type="InterPro" id="IPR003593">
    <property type="entry name" value="AAA+_ATPase"/>
</dbReference>
<evidence type="ECO:0000256" key="1">
    <source>
        <dbReference type="ARBA" id="ARBA00005417"/>
    </source>
</evidence>
<keyword evidence="3" id="KW-0547">Nucleotide-binding</keyword>
<dbReference type="Gene3D" id="3.40.50.300">
    <property type="entry name" value="P-loop containing nucleotide triphosphate hydrolases"/>
    <property type="match status" value="1"/>
</dbReference>
<dbReference type="AlphaFoldDB" id="A0A5E6MDF1"/>
<proteinExistence type="inferred from homology"/>
<dbReference type="InterPro" id="IPR050319">
    <property type="entry name" value="ABC_transp_ATP-bind"/>
</dbReference>
<evidence type="ECO:0000256" key="3">
    <source>
        <dbReference type="ARBA" id="ARBA00022741"/>
    </source>
</evidence>
<accession>A0A5E6MDF1</accession>
<dbReference type="InterPro" id="IPR027417">
    <property type="entry name" value="P-loop_NTPase"/>
</dbReference>
<dbReference type="InterPro" id="IPR003439">
    <property type="entry name" value="ABC_transporter-like_ATP-bd"/>
</dbReference>
<comment type="similarity">
    <text evidence="1">Belongs to the ABC transporter superfamily.</text>
</comment>
<organism evidence="6 7">
    <name type="scientific">Methylacidimicrobium tartarophylax</name>
    <dbReference type="NCBI Taxonomy" id="1041768"/>
    <lineage>
        <taxon>Bacteria</taxon>
        <taxon>Pseudomonadati</taxon>
        <taxon>Verrucomicrobiota</taxon>
        <taxon>Methylacidimicrobium</taxon>
    </lineage>
</organism>
<dbReference type="Proteomes" id="UP000334923">
    <property type="component" value="Unassembled WGS sequence"/>
</dbReference>
<dbReference type="GO" id="GO:0016887">
    <property type="term" value="F:ATP hydrolysis activity"/>
    <property type="evidence" value="ECO:0007669"/>
    <property type="project" value="InterPro"/>
</dbReference>
<name>A0A5E6MDF1_9BACT</name>
<keyword evidence="4 6" id="KW-0067">ATP-binding</keyword>
<evidence type="ECO:0000256" key="2">
    <source>
        <dbReference type="ARBA" id="ARBA00022448"/>
    </source>
</evidence>
<keyword evidence="2" id="KW-0813">Transport</keyword>
<dbReference type="CDD" id="cd03257">
    <property type="entry name" value="ABC_NikE_OppD_transporters"/>
    <property type="match status" value="1"/>
</dbReference>
<sequence>MTNSTLSSPHPDPEPLSPLLLEVEKLAVRYPLPGGFLGRSRRFVEPVKGVSFRIRAGQTVGLVGESGSGKTTIGKAIVRLISPHSGEIRYRQERIDTLSGARLRPYRKRVQMIFQDPHNSLNPRLTIARIVGEPLEIHFPALRAQERRDRAAQLLARVGLPADSLDRFPHEFSGGQRQRIGIARALAVEPELIVCDEPVSALDVSVQAQIVNLLQDLQQELGLAYLFISHDLAVVEHMSDLVLVLNEGRIVEEAPPEELYRNPQNEYTRKLLAAVPSL</sequence>
<dbReference type="SMART" id="SM00382">
    <property type="entry name" value="AAA"/>
    <property type="match status" value="1"/>
</dbReference>
<dbReference type="InterPro" id="IPR017871">
    <property type="entry name" value="ABC_transporter-like_CS"/>
</dbReference>
<dbReference type="PROSITE" id="PS00211">
    <property type="entry name" value="ABC_TRANSPORTER_1"/>
    <property type="match status" value="1"/>
</dbReference>
<evidence type="ECO:0000256" key="4">
    <source>
        <dbReference type="ARBA" id="ARBA00022840"/>
    </source>
</evidence>
<dbReference type="PANTHER" id="PTHR43776">
    <property type="entry name" value="TRANSPORT ATP-BINDING PROTEIN"/>
    <property type="match status" value="1"/>
</dbReference>
<dbReference type="FunFam" id="3.40.50.300:FF:000016">
    <property type="entry name" value="Oligopeptide ABC transporter ATP-binding component"/>
    <property type="match status" value="1"/>
</dbReference>
<dbReference type="GO" id="GO:0055085">
    <property type="term" value="P:transmembrane transport"/>
    <property type="evidence" value="ECO:0007669"/>
    <property type="project" value="UniProtKB-ARBA"/>
</dbReference>
<dbReference type="OrthoDB" id="9802264at2"/>
<dbReference type="RefSeq" id="WP_142660579.1">
    <property type="nucleotide sequence ID" value="NZ_CABFVA020000094.1"/>
</dbReference>